<dbReference type="PANTHER" id="PTHR30012:SF0">
    <property type="entry name" value="TYPE II SECRETION SYSTEM PROTEIN F-RELATED"/>
    <property type="match status" value="1"/>
</dbReference>
<keyword evidence="4 7" id="KW-0812">Transmembrane</keyword>
<feature type="domain" description="Type II secretion system protein GspF" evidence="8">
    <location>
        <begin position="15"/>
        <end position="125"/>
    </location>
</feature>
<evidence type="ECO:0000256" key="7">
    <source>
        <dbReference type="SAM" id="Phobius"/>
    </source>
</evidence>
<gene>
    <name evidence="9" type="ORF">D3P96_04940</name>
</gene>
<dbReference type="InterPro" id="IPR018076">
    <property type="entry name" value="T2SS_GspF_dom"/>
</dbReference>
<dbReference type="GO" id="GO:0005886">
    <property type="term" value="C:plasma membrane"/>
    <property type="evidence" value="ECO:0007669"/>
    <property type="project" value="UniProtKB-SubCell"/>
</dbReference>
<keyword evidence="3" id="KW-1003">Cell membrane</keyword>
<comment type="subcellular location">
    <subcellularLocation>
        <location evidence="1">Cell membrane</location>
        <topology evidence="1">Multi-pass membrane protein</topology>
    </subcellularLocation>
</comment>
<dbReference type="OrthoDB" id="2145980at2"/>
<keyword evidence="6 7" id="KW-0472">Membrane</keyword>
<dbReference type="Pfam" id="PF00482">
    <property type="entry name" value="T2SSF"/>
    <property type="match status" value="2"/>
</dbReference>
<evidence type="ECO:0000256" key="6">
    <source>
        <dbReference type="ARBA" id="ARBA00023136"/>
    </source>
</evidence>
<protein>
    <recommendedName>
        <fullName evidence="8">Type II secretion system protein GspF domain-containing protein</fullName>
    </recommendedName>
</protein>
<evidence type="ECO:0000256" key="1">
    <source>
        <dbReference type="ARBA" id="ARBA00004651"/>
    </source>
</evidence>
<feature type="transmembrane region" description="Helical" evidence="7">
    <location>
        <begin position="106"/>
        <end position="128"/>
    </location>
</feature>
<name>A0A3P2RKP1_WEIVI</name>
<keyword evidence="5 7" id="KW-1133">Transmembrane helix</keyword>
<evidence type="ECO:0000313" key="10">
    <source>
        <dbReference type="Proteomes" id="UP000275836"/>
    </source>
</evidence>
<evidence type="ECO:0000313" key="9">
    <source>
        <dbReference type="EMBL" id="RRG18008.1"/>
    </source>
</evidence>
<evidence type="ECO:0000256" key="5">
    <source>
        <dbReference type="ARBA" id="ARBA00022989"/>
    </source>
</evidence>
<feature type="transmembrane region" description="Helical" evidence="7">
    <location>
        <begin position="140"/>
        <end position="163"/>
    </location>
</feature>
<organism evidence="9 10">
    <name type="scientific">Weissella viridescens</name>
    <name type="common">Lactobacillus viridescens</name>
    <dbReference type="NCBI Taxonomy" id="1629"/>
    <lineage>
        <taxon>Bacteria</taxon>
        <taxon>Bacillati</taxon>
        <taxon>Bacillota</taxon>
        <taxon>Bacilli</taxon>
        <taxon>Lactobacillales</taxon>
        <taxon>Lactobacillaceae</taxon>
        <taxon>Weissella</taxon>
    </lineage>
</organism>
<dbReference type="AlphaFoldDB" id="A0A3P2RKP1"/>
<evidence type="ECO:0000256" key="2">
    <source>
        <dbReference type="ARBA" id="ARBA00005745"/>
    </source>
</evidence>
<feature type="domain" description="Type II secretion system protein GspF" evidence="8">
    <location>
        <begin position="186"/>
        <end position="310"/>
    </location>
</feature>
<proteinExistence type="inferred from homology"/>
<dbReference type="Proteomes" id="UP000275836">
    <property type="component" value="Unassembled WGS sequence"/>
</dbReference>
<dbReference type="Gene3D" id="1.20.81.30">
    <property type="entry name" value="Type II secretion system (T2SS), domain F"/>
    <property type="match status" value="2"/>
</dbReference>
<comment type="caution">
    <text evidence="9">The sequence shown here is derived from an EMBL/GenBank/DDBJ whole genome shotgun (WGS) entry which is preliminary data.</text>
</comment>
<feature type="transmembrane region" description="Helical" evidence="7">
    <location>
        <begin position="283"/>
        <end position="305"/>
    </location>
</feature>
<dbReference type="RefSeq" id="WP_124943261.1">
    <property type="nucleotide sequence ID" value="NZ_RHGY01000004.1"/>
</dbReference>
<dbReference type="EMBL" id="RHGY01000004">
    <property type="protein sequence ID" value="RRG18008.1"/>
    <property type="molecule type" value="Genomic_DNA"/>
</dbReference>
<dbReference type="PANTHER" id="PTHR30012">
    <property type="entry name" value="GENERAL SECRETION PATHWAY PROTEIN"/>
    <property type="match status" value="1"/>
</dbReference>
<evidence type="ECO:0000259" key="8">
    <source>
        <dbReference type="Pfam" id="PF00482"/>
    </source>
</evidence>
<comment type="similarity">
    <text evidence="2">Belongs to the GSP F family.</text>
</comment>
<dbReference type="InterPro" id="IPR042094">
    <property type="entry name" value="T2SS_GspF_sf"/>
</dbReference>
<reference evidence="9 10" key="1">
    <citation type="submission" date="2018-10" db="EMBL/GenBank/DDBJ databases">
        <title>Draft genome sequence of Weissella viridescens UCO-SMC3.</title>
        <authorList>
            <person name="Garcia-Cancino A."/>
            <person name="Espinoza-Monje M."/>
            <person name="Albarracin L."/>
            <person name="Garcia-Castillo V."/>
            <person name="Campos-Martin J."/>
            <person name="Nakano Y."/>
            <person name="Guitierrez-Zamorano C."/>
            <person name="Ikeda-Ohtsubo W."/>
            <person name="Morita H."/>
            <person name="Kitazawa H."/>
            <person name="Villena J."/>
        </authorList>
    </citation>
    <scope>NUCLEOTIDE SEQUENCE [LARGE SCALE GENOMIC DNA]</scope>
    <source>
        <strain evidence="9 10">UCO-SMC3</strain>
    </source>
</reference>
<sequence>MKYRRLWPRKRQADFFSRLSRLQENGFDLQTALELIQRSCPKWRPDLEMIMADLAKGKLLSESLARFVQQSIVDELTLVELHGQQQRFLKLLGQRERRHAQHVKKFWQLAAYPICLFGLILGMTAYFSMTLTQSDRLWSILIGGTSVVVGICLSLGCCVYFNWLNVLMRLPYIGKIWRLRFQAQLCFQIGCLLQGGIQLTDIFKYLQAHHHLLQSKSGKLINQAVVSALEQGLPLVGVLKCMPILPATVQTLFESGHPARQVGAELLVLAEDLNLTVEQKIELYLQLLQPLLFVLIGGCIVALYGEFILPTYQNFEERF</sequence>
<dbReference type="InterPro" id="IPR003004">
    <property type="entry name" value="GspF/PilC"/>
</dbReference>
<evidence type="ECO:0000256" key="3">
    <source>
        <dbReference type="ARBA" id="ARBA00022475"/>
    </source>
</evidence>
<evidence type="ECO:0000256" key="4">
    <source>
        <dbReference type="ARBA" id="ARBA00022692"/>
    </source>
</evidence>
<accession>A0A3P2RKP1</accession>